<sequence>MSSQPPLMLKLLLLLLLQQLISVTVYPVEAVAYPGGIPVPGRSVPSTRVFQLYINSCSPNIKRTIVADQLTQILDSYDAENLSNKLYGSLYGSIGDVNVALLMGRWFTVIAILQHFTKTKLIQNLNFCFFKFLSVHFSDRFAASGRRRKVRSFKLYPTTCSMNKGTCDFADELLESGFHTATFSIKQYVQTSDGAVLRVGYGSKYGVEPGETLINTGNNNDPCPYSVVRTGPINSDNQYDYIILSQPLKYPTMVLARSPLKFEKLYKNQVYNSVC</sequence>
<evidence type="ECO:0000259" key="2">
    <source>
        <dbReference type="Pfam" id="PF24976"/>
    </source>
</evidence>
<name>A0A0N5AKE8_9BILA</name>
<dbReference type="Proteomes" id="UP000046393">
    <property type="component" value="Unplaced"/>
</dbReference>
<accession>A0A0N5AKE8</accession>
<dbReference type="PANTHER" id="PTHR37437">
    <property type="entry name" value="LIPOCALIN-RELATED PROTEIN-RELATED"/>
    <property type="match status" value="1"/>
</dbReference>
<feature type="signal peptide" evidence="1">
    <location>
        <begin position="1"/>
        <end position="22"/>
    </location>
</feature>
<reference evidence="4" key="1">
    <citation type="submission" date="2017-02" db="UniProtKB">
        <authorList>
            <consortium name="WormBaseParasite"/>
        </authorList>
    </citation>
    <scope>IDENTIFICATION</scope>
</reference>
<keyword evidence="1" id="KW-0732">Signal</keyword>
<dbReference type="AlphaFoldDB" id="A0A0N5AKE8"/>
<keyword evidence="3" id="KW-1185">Reference proteome</keyword>
<organism evidence="3 4">
    <name type="scientific">Syphacia muris</name>
    <dbReference type="NCBI Taxonomy" id="451379"/>
    <lineage>
        <taxon>Eukaryota</taxon>
        <taxon>Metazoa</taxon>
        <taxon>Ecdysozoa</taxon>
        <taxon>Nematoda</taxon>
        <taxon>Chromadorea</taxon>
        <taxon>Rhabditida</taxon>
        <taxon>Spirurina</taxon>
        <taxon>Oxyuridomorpha</taxon>
        <taxon>Oxyuroidea</taxon>
        <taxon>Oxyuridae</taxon>
        <taxon>Syphacia</taxon>
    </lineage>
</organism>
<proteinExistence type="predicted"/>
<dbReference type="WBParaSite" id="SMUV_0000496701-mRNA-1">
    <property type="protein sequence ID" value="SMUV_0000496701-mRNA-1"/>
    <property type="gene ID" value="SMUV_0000496701"/>
</dbReference>
<dbReference type="Pfam" id="PF24976">
    <property type="entry name" value="Lipocalin_10"/>
    <property type="match status" value="1"/>
</dbReference>
<dbReference type="PANTHER" id="PTHR37437:SF2">
    <property type="entry name" value="LIPOCLN_CYTOSOLIC_FA-BD_DOM DOMAIN-CONTAINING PROTEIN"/>
    <property type="match status" value="1"/>
</dbReference>
<evidence type="ECO:0000313" key="4">
    <source>
        <dbReference type="WBParaSite" id="SMUV_0000496701-mRNA-1"/>
    </source>
</evidence>
<protein>
    <submittedName>
        <fullName evidence="4">Mono(ADP-ribosyl)transferase</fullName>
    </submittedName>
</protein>
<feature type="domain" description="Lipocalin" evidence="2">
    <location>
        <begin position="181"/>
        <end position="272"/>
    </location>
</feature>
<dbReference type="InterPro" id="IPR056868">
    <property type="entry name" value="Lipocalin_dom_nem"/>
</dbReference>
<feature type="chain" id="PRO_5005893236" evidence="1">
    <location>
        <begin position="23"/>
        <end position="275"/>
    </location>
</feature>
<evidence type="ECO:0000256" key="1">
    <source>
        <dbReference type="SAM" id="SignalP"/>
    </source>
</evidence>
<evidence type="ECO:0000313" key="3">
    <source>
        <dbReference type="Proteomes" id="UP000046393"/>
    </source>
</evidence>
<dbReference type="STRING" id="451379.A0A0N5AKE8"/>